<evidence type="ECO:0000259" key="3">
    <source>
        <dbReference type="Pfam" id="PF05362"/>
    </source>
</evidence>
<name>A0A6N7EJR2_9MICO</name>
<keyword evidence="6" id="KW-1185">Reference proteome</keyword>
<dbReference type="GO" id="GO:0006508">
    <property type="term" value="P:proteolysis"/>
    <property type="evidence" value="ECO:0007669"/>
    <property type="project" value="InterPro"/>
</dbReference>
<evidence type="ECO:0000313" key="5">
    <source>
        <dbReference type="EMBL" id="MPV38330.1"/>
    </source>
</evidence>
<feature type="transmembrane region" description="Helical" evidence="2">
    <location>
        <begin position="171"/>
        <end position="193"/>
    </location>
</feature>
<feature type="domain" description="PDZ" evidence="4">
    <location>
        <begin position="303"/>
        <end position="373"/>
    </location>
</feature>
<protein>
    <submittedName>
        <fullName evidence="5">PDZ domain-containing protein</fullName>
    </submittedName>
</protein>
<dbReference type="Gene3D" id="2.30.42.10">
    <property type="match status" value="1"/>
</dbReference>
<comment type="caution">
    <text evidence="5">The sequence shown here is derived from an EMBL/GenBank/DDBJ whole genome shotgun (WGS) entry which is preliminary data.</text>
</comment>
<organism evidence="5 6">
    <name type="scientific">Georgenia subflava</name>
    <dbReference type="NCBI Taxonomy" id="1622177"/>
    <lineage>
        <taxon>Bacteria</taxon>
        <taxon>Bacillati</taxon>
        <taxon>Actinomycetota</taxon>
        <taxon>Actinomycetes</taxon>
        <taxon>Micrococcales</taxon>
        <taxon>Bogoriellaceae</taxon>
        <taxon>Georgenia</taxon>
    </lineage>
</organism>
<dbReference type="GO" id="GO:0004252">
    <property type="term" value="F:serine-type endopeptidase activity"/>
    <property type="evidence" value="ECO:0007669"/>
    <property type="project" value="InterPro"/>
</dbReference>
<dbReference type="SUPFAM" id="SSF50156">
    <property type="entry name" value="PDZ domain-like"/>
    <property type="match status" value="1"/>
</dbReference>
<dbReference type="Pfam" id="PF05362">
    <property type="entry name" value="Lon_C"/>
    <property type="match status" value="1"/>
</dbReference>
<dbReference type="InterPro" id="IPR027065">
    <property type="entry name" value="Lon_Prtase"/>
</dbReference>
<dbReference type="InterPro" id="IPR001478">
    <property type="entry name" value="PDZ"/>
</dbReference>
<evidence type="ECO:0000313" key="6">
    <source>
        <dbReference type="Proteomes" id="UP000437709"/>
    </source>
</evidence>
<dbReference type="Pfam" id="PF13180">
    <property type="entry name" value="PDZ_2"/>
    <property type="match status" value="1"/>
</dbReference>
<dbReference type="GO" id="GO:0004176">
    <property type="term" value="F:ATP-dependent peptidase activity"/>
    <property type="evidence" value="ECO:0007669"/>
    <property type="project" value="InterPro"/>
</dbReference>
<reference evidence="5 6" key="1">
    <citation type="submission" date="2019-10" db="EMBL/GenBank/DDBJ databases">
        <title>Georgenia wutianyii sp. nov. and Georgenia yuyongxinii sp. nov. isolated from plateau pika (Ochotona curzoniae) in the Qinghai-Tibet plateau of China.</title>
        <authorList>
            <person name="Tian Z."/>
        </authorList>
    </citation>
    <scope>NUCLEOTIDE SEQUENCE [LARGE SCALE GENOMIC DNA]</scope>
    <source>
        <strain evidence="5 6">JCM 19765</strain>
    </source>
</reference>
<proteinExistence type="predicted"/>
<dbReference type="SUPFAM" id="SSF54211">
    <property type="entry name" value="Ribosomal protein S5 domain 2-like"/>
    <property type="match status" value="1"/>
</dbReference>
<evidence type="ECO:0000256" key="1">
    <source>
        <dbReference type="SAM" id="MobiDB-lite"/>
    </source>
</evidence>
<feature type="domain" description="Lon proteolytic" evidence="3">
    <location>
        <begin position="417"/>
        <end position="494"/>
    </location>
</feature>
<sequence length="529" mass="53396">MTTVTVGSAAEHSRVCHDAAGSLRAQQVAGVPGPVQGTTSLVRHDDPVTHQEPRETGRAAGAPGNRRSGADGNLLARSGNTRPTSDGTAGRDTAASRPEDSTGHPDARPPGASDARTDDAGRHGAPDAHTDAGRPGAPEARTDAGRPGAPDARTDIDDGVPYVTYRAVTMVVAGAGLALLLLAMMLIPLPYAVQRPGPTVDTLSEHEGEPLIAVDGAPTYPTGGELRLTTVSVSGGPGYPVTAVDVLAGWIDDNEVVLPREAVFPEGTTREQIDEESSAQMASSQTSATVAALEELGQEVPMVLTVTGVAPGSGAEGALEPGDVITSIRPAGESRTEVQSFSDLSQVLGSTAPGTVVTVGIERDGSSREVDVTTMGHPGTQAGEAADEPQGSLLGVVLEPDVELPVDISFDIDNIGGPSAGTMFALGIVDLLTPGEMTGGERIAGTGTMDLAGDVGAIGGIQQKLAGAKRDGAEWFLAPEDNCGEVVGHVPAGLRVVSVGTLGEARDAVEAIGSGDTADLPTCVGASDA</sequence>
<keyword evidence="2" id="KW-0472">Membrane</keyword>
<feature type="compositionally biased region" description="Basic and acidic residues" evidence="1">
    <location>
        <begin position="42"/>
        <end position="57"/>
    </location>
</feature>
<gene>
    <name evidence="5" type="ORF">GB881_14985</name>
</gene>
<dbReference type="Gene3D" id="3.30.230.10">
    <property type="match status" value="1"/>
</dbReference>
<dbReference type="EMBL" id="WHPC01000074">
    <property type="protein sequence ID" value="MPV38330.1"/>
    <property type="molecule type" value="Genomic_DNA"/>
</dbReference>
<dbReference type="AlphaFoldDB" id="A0A6N7EJR2"/>
<evidence type="ECO:0000259" key="4">
    <source>
        <dbReference type="Pfam" id="PF13180"/>
    </source>
</evidence>
<feature type="compositionally biased region" description="Basic and acidic residues" evidence="1">
    <location>
        <begin position="115"/>
        <end position="132"/>
    </location>
</feature>
<accession>A0A6N7EJR2</accession>
<keyword evidence="2" id="KW-0812">Transmembrane</keyword>
<dbReference type="Proteomes" id="UP000437709">
    <property type="component" value="Unassembled WGS sequence"/>
</dbReference>
<dbReference type="InterPro" id="IPR036034">
    <property type="entry name" value="PDZ_sf"/>
</dbReference>
<dbReference type="InterPro" id="IPR008269">
    <property type="entry name" value="Lon_proteolytic"/>
</dbReference>
<feature type="compositionally biased region" description="Polar residues" evidence="1">
    <location>
        <begin position="78"/>
        <end position="87"/>
    </location>
</feature>
<dbReference type="PANTHER" id="PTHR10046">
    <property type="entry name" value="ATP DEPENDENT LON PROTEASE FAMILY MEMBER"/>
    <property type="match status" value="1"/>
</dbReference>
<feature type="compositionally biased region" description="Basic and acidic residues" evidence="1">
    <location>
        <begin position="97"/>
        <end position="107"/>
    </location>
</feature>
<dbReference type="InterPro" id="IPR020568">
    <property type="entry name" value="Ribosomal_Su5_D2-typ_SF"/>
</dbReference>
<feature type="region of interest" description="Disordered" evidence="1">
    <location>
        <begin position="30"/>
        <end position="157"/>
    </location>
</feature>
<dbReference type="GO" id="GO:0005524">
    <property type="term" value="F:ATP binding"/>
    <property type="evidence" value="ECO:0007669"/>
    <property type="project" value="InterPro"/>
</dbReference>
<dbReference type="GO" id="GO:0030163">
    <property type="term" value="P:protein catabolic process"/>
    <property type="evidence" value="ECO:0007669"/>
    <property type="project" value="InterPro"/>
</dbReference>
<evidence type="ECO:0000256" key="2">
    <source>
        <dbReference type="SAM" id="Phobius"/>
    </source>
</evidence>
<dbReference type="OrthoDB" id="2356897at2"/>
<keyword evidence="2" id="KW-1133">Transmembrane helix</keyword>
<dbReference type="InterPro" id="IPR014721">
    <property type="entry name" value="Ribsml_uS5_D2-typ_fold_subgr"/>
</dbReference>